<dbReference type="OrthoDB" id="9999240at2"/>
<comment type="caution">
    <text evidence="3">The sequence shown here is derived from an EMBL/GenBank/DDBJ whole genome shotgun (WGS) entry which is preliminary data.</text>
</comment>
<dbReference type="Proteomes" id="UP000216035">
    <property type="component" value="Unassembled WGS sequence"/>
</dbReference>
<dbReference type="EMBL" id="NOXX01000048">
    <property type="protein sequence ID" value="OYQ51040.1"/>
    <property type="molecule type" value="Genomic_DNA"/>
</dbReference>
<evidence type="ECO:0000313" key="4">
    <source>
        <dbReference type="Proteomes" id="UP000216035"/>
    </source>
</evidence>
<gene>
    <name evidence="3" type="ORF">CHX27_00515</name>
</gene>
<evidence type="ECO:0000256" key="1">
    <source>
        <dbReference type="SAM" id="Coils"/>
    </source>
</evidence>
<accession>A0A256AD19</accession>
<protein>
    <submittedName>
        <fullName evidence="3">Uncharacterized protein</fullName>
    </submittedName>
</protein>
<proteinExistence type="predicted"/>
<keyword evidence="4" id="KW-1185">Reference proteome</keyword>
<name>A0A256AD19_9FLAO</name>
<feature type="coiled-coil region" evidence="1">
    <location>
        <begin position="55"/>
        <end position="96"/>
    </location>
</feature>
<sequence>MKTIQILVLFVGMLVSGVVSAQSGHRECAPGCISNQAQGKGRVTCIDEVCTICHEKQEKERKEKLEADKLAAQKRAQQAEQRKQQQTKLIADQRKQVAIQRQKAKENELVLVAPTPKIDIKKLDNKKTQILSKEDKEILDLAKTYRIDIEGFVNIRNVDSNNRPLSASYYDRVKDERIILKKIELEKPYEFYENESIYTALNNDGNFISISSEYNKAPIYRIVNLKGQVLFRNETGISYLDEGLYIISKDSLPYKEILNINTMKSFPFPEELITNWGGSPNKKNSTTNTNVPYNGFKISMSRYETFKKRGIYIYATWNLKMIKEKGYEFYPDKSYPGADQELPVSYLENKEKCISMFIFLHNIEDNDQTVNMVSIYGFDPTRDKFILLDRINYNLDLDYHHLFYKKWFGNLK</sequence>
<keyword evidence="1" id="KW-0175">Coiled coil</keyword>
<evidence type="ECO:0000256" key="2">
    <source>
        <dbReference type="SAM" id="SignalP"/>
    </source>
</evidence>
<organism evidence="3 4">
    <name type="scientific">Flavobacterium aurantiibacter</name>
    <dbReference type="NCBI Taxonomy" id="2023067"/>
    <lineage>
        <taxon>Bacteria</taxon>
        <taxon>Pseudomonadati</taxon>
        <taxon>Bacteroidota</taxon>
        <taxon>Flavobacteriia</taxon>
        <taxon>Flavobacteriales</taxon>
        <taxon>Flavobacteriaceae</taxon>
        <taxon>Flavobacterium</taxon>
    </lineage>
</organism>
<dbReference type="AlphaFoldDB" id="A0A256AD19"/>
<evidence type="ECO:0000313" key="3">
    <source>
        <dbReference type="EMBL" id="OYQ51040.1"/>
    </source>
</evidence>
<feature type="signal peptide" evidence="2">
    <location>
        <begin position="1"/>
        <end position="21"/>
    </location>
</feature>
<reference evidence="3 4" key="1">
    <citation type="submission" date="2017-07" db="EMBL/GenBank/DDBJ databases">
        <title>Flavobacterium cyanobacteriorum sp. nov., isolated from cyanobacterial aggregates in a eutrophic lake.</title>
        <authorList>
            <person name="Cai H."/>
        </authorList>
    </citation>
    <scope>NUCLEOTIDE SEQUENCE [LARGE SCALE GENOMIC DNA]</scope>
    <source>
        <strain evidence="3 4">TH167</strain>
    </source>
</reference>
<dbReference type="RefSeq" id="WP_094484836.1">
    <property type="nucleotide sequence ID" value="NZ_NOXX01000048.1"/>
</dbReference>
<feature type="chain" id="PRO_5012784538" evidence="2">
    <location>
        <begin position="22"/>
        <end position="412"/>
    </location>
</feature>
<keyword evidence="2" id="KW-0732">Signal</keyword>